<comment type="function">
    <text evidence="12">May play a role in anterograde transport of membrane proteins from the endoplasmic reticulum to the Golgi.</text>
</comment>
<dbReference type="GO" id="GO:0005789">
    <property type="term" value="C:endoplasmic reticulum membrane"/>
    <property type="evidence" value="ECO:0007669"/>
    <property type="project" value="UniProtKB-SubCell"/>
</dbReference>
<dbReference type="GO" id="GO:0006886">
    <property type="term" value="P:intracellular protein transport"/>
    <property type="evidence" value="ECO:0007669"/>
    <property type="project" value="UniProtKB-UniRule"/>
</dbReference>
<evidence type="ECO:0000256" key="2">
    <source>
        <dbReference type="ARBA" id="ARBA00007956"/>
    </source>
</evidence>
<feature type="transmembrane region" description="Helical" evidence="12">
    <location>
        <begin position="6"/>
        <end position="29"/>
    </location>
</feature>
<keyword evidence="6 12" id="KW-0256">Endoplasmic reticulum</keyword>
<keyword evidence="4 12" id="KW-0812">Transmembrane</keyword>
<dbReference type="EMBL" id="BTRK01000004">
    <property type="protein sequence ID" value="GMR48124.1"/>
    <property type="molecule type" value="Genomic_DNA"/>
</dbReference>
<dbReference type="InterPro" id="IPR040463">
    <property type="entry name" value="BAP29/BAP31_N"/>
</dbReference>
<evidence type="ECO:0000256" key="12">
    <source>
        <dbReference type="RuleBase" id="RU367026"/>
    </source>
</evidence>
<feature type="transmembrane region" description="Helical" evidence="12">
    <location>
        <begin position="41"/>
        <end position="66"/>
    </location>
</feature>
<dbReference type="Gene3D" id="1.20.5.110">
    <property type="match status" value="1"/>
</dbReference>
<evidence type="ECO:0000313" key="16">
    <source>
        <dbReference type="EMBL" id="GMR48124.1"/>
    </source>
</evidence>
<dbReference type="InterPro" id="IPR008417">
    <property type="entry name" value="BAP29/BAP31"/>
</dbReference>
<feature type="domain" description="BAP29/BAP31 transmembrane" evidence="14">
    <location>
        <begin position="3"/>
        <end position="139"/>
    </location>
</feature>
<name>A0AAN5IEB2_9BILA</name>
<gene>
    <name evidence="16" type="ORF">PMAYCL1PPCAC_18319</name>
    <name evidence="17" type="ORF">PMAYCL1PPCAC_33463</name>
</gene>
<evidence type="ECO:0000259" key="15">
    <source>
        <dbReference type="Pfam" id="PF18035"/>
    </source>
</evidence>
<reference evidence="18" key="1">
    <citation type="submission" date="2022-10" db="EMBL/GenBank/DDBJ databases">
        <title>Genome assembly of Pristionchus species.</title>
        <authorList>
            <person name="Yoshida K."/>
            <person name="Sommer R.J."/>
        </authorList>
    </citation>
    <scope>NUCLEOTIDE SEQUENCE [LARGE SCALE GENOMIC DNA]</scope>
    <source>
        <strain evidence="16 18">RS5460</strain>
    </source>
</reference>
<accession>A0AAN5IEB2</accession>
<evidence type="ECO:0000256" key="13">
    <source>
        <dbReference type="SAM" id="MobiDB-lite"/>
    </source>
</evidence>
<keyword evidence="3 12" id="KW-0813">Transport</keyword>
<reference evidence="17" key="2">
    <citation type="submission" date="2023-06" db="EMBL/GenBank/DDBJ databases">
        <title>Genome assembly of Pristionchus species.</title>
        <authorList>
            <person name="Yoshida K."/>
            <person name="Sommer R.J."/>
        </authorList>
    </citation>
    <scope>NUCLEOTIDE SEQUENCE</scope>
    <source>
        <strain evidence="17">RS5460</strain>
    </source>
</reference>
<evidence type="ECO:0000256" key="5">
    <source>
        <dbReference type="ARBA" id="ARBA00022703"/>
    </source>
</evidence>
<keyword evidence="10" id="KW-0175">Coiled coil</keyword>
<evidence type="ECO:0000259" key="14">
    <source>
        <dbReference type="Pfam" id="PF05529"/>
    </source>
</evidence>
<evidence type="ECO:0000313" key="18">
    <source>
        <dbReference type="Proteomes" id="UP001328107"/>
    </source>
</evidence>
<dbReference type="InterPro" id="IPR041672">
    <property type="entry name" value="Bap31/Bap29_C"/>
</dbReference>
<organism evidence="17 18">
    <name type="scientific">Pristionchus mayeri</name>
    <dbReference type="NCBI Taxonomy" id="1317129"/>
    <lineage>
        <taxon>Eukaryota</taxon>
        <taxon>Metazoa</taxon>
        <taxon>Ecdysozoa</taxon>
        <taxon>Nematoda</taxon>
        <taxon>Chromadorea</taxon>
        <taxon>Rhabditida</taxon>
        <taxon>Rhabditina</taxon>
        <taxon>Diplogasteromorpha</taxon>
        <taxon>Diplogasteroidea</taxon>
        <taxon>Neodiplogasteridae</taxon>
        <taxon>Pristionchus</taxon>
    </lineage>
</organism>
<evidence type="ECO:0000256" key="4">
    <source>
        <dbReference type="ARBA" id="ARBA00022692"/>
    </source>
</evidence>
<sequence length="219" mass="24262">LQMTLQWTFVAGILYGEIALTLILLLPWIRPSTWSKLFKSRLVSAISSFGQVYSIAAALILFILFADAVREVGKYSHVDAALDGTARHAADADAVIHMRLFRAQRNFYISGFALLLFLVIKRITTLLSRAAQMEAASEAAMKQAESATKAAKTLMDAGGDGELKDLNRQTEELGKELKKTQTDRDTLKKQCENLQKEYNRVADLLASYENAAGDSKKDN</sequence>
<comment type="caution">
    <text evidence="17">The sequence shown here is derived from an EMBL/GenBank/DDBJ whole genome shotgun (WGS) entry which is preliminary data.</text>
</comment>
<dbReference type="FunFam" id="1.20.5.110:FF:000011">
    <property type="entry name" value="B-cell receptor-associated protein 29"/>
    <property type="match status" value="1"/>
</dbReference>
<feature type="non-terminal residue" evidence="17">
    <location>
        <position position="1"/>
    </location>
</feature>
<dbReference type="GO" id="GO:0070973">
    <property type="term" value="P:protein localization to endoplasmic reticulum exit site"/>
    <property type="evidence" value="ECO:0007669"/>
    <property type="project" value="UniProtKB-UniRule"/>
</dbReference>
<feature type="compositionally biased region" description="Basic and acidic residues" evidence="13">
    <location>
        <begin position="161"/>
        <end position="185"/>
    </location>
</feature>
<evidence type="ECO:0000256" key="3">
    <source>
        <dbReference type="ARBA" id="ARBA00022448"/>
    </source>
</evidence>
<feature type="domain" description="Bap31/Bap29 cytoplasmic coiled-coil" evidence="15">
    <location>
        <begin position="170"/>
        <end position="218"/>
    </location>
</feature>
<evidence type="ECO:0000256" key="6">
    <source>
        <dbReference type="ARBA" id="ARBA00022824"/>
    </source>
</evidence>
<evidence type="ECO:0000256" key="11">
    <source>
        <dbReference type="ARBA" id="ARBA00023136"/>
    </source>
</evidence>
<dbReference type="EMBL" id="BTRK01000040">
    <property type="protein sequence ID" value="GMR63268.1"/>
    <property type="molecule type" value="Genomic_DNA"/>
</dbReference>
<evidence type="ECO:0000256" key="1">
    <source>
        <dbReference type="ARBA" id="ARBA00004477"/>
    </source>
</evidence>
<evidence type="ECO:0000256" key="10">
    <source>
        <dbReference type="ARBA" id="ARBA00023054"/>
    </source>
</evidence>
<keyword evidence="9 12" id="KW-1133">Transmembrane helix</keyword>
<keyword evidence="5" id="KW-0053">Apoptosis</keyword>
<keyword evidence="8 12" id="KW-0653">Protein transport</keyword>
<dbReference type="GO" id="GO:0006915">
    <property type="term" value="P:apoptotic process"/>
    <property type="evidence" value="ECO:0007669"/>
    <property type="project" value="UniProtKB-KW"/>
</dbReference>
<dbReference type="Pfam" id="PF18035">
    <property type="entry name" value="Bap31_Bap29_C"/>
    <property type="match status" value="1"/>
</dbReference>
<evidence type="ECO:0000256" key="7">
    <source>
        <dbReference type="ARBA" id="ARBA00022892"/>
    </source>
</evidence>
<feature type="region of interest" description="Disordered" evidence="13">
    <location>
        <begin position="158"/>
        <end position="185"/>
    </location>
</feature>
<dbReference type="AlphaFoldDB" id="A0AAN5IEB2"/>
<dbReference type="Pfam" id="PF05529">
    <property type="entry name" value="Bap31"/>
    <property type="match status" value="1"/>
</dbReference>
<feature type="transmembrane region" description="Helical" evidence="12">
    <location>
        <begin position="107"/>
        <end position="124"/>
    </location>
</feature>
<protein>
    <recommendedName>
        <fullName evidence="12">Endoplasmic reticulum transmembrane protein</fullName>
    </recommendedName>
</protein>
<evidence type="ECO:0000256" key="9">
    <source>
        <dbReference type="ARBA" id="ARBA00022989"/>
    </source>
</evidence>
<dbReference type="PANTHER" id="PTHR12701">
    <property type="entry name" value="BCR-ASSOCIATED PROTEIN, BAP"/>
    <property type="match status" value="1"/>
</dbReference>
<keyword evidence="11 12" id="KW-0472">Membrane</keyword>
<evidence type="ECO:0000313" key="17">
    <source>
        <dbReference type="EMBL" id="GMR63268.1"/>
    </source>
</evidence>
<comment type="similarity">
    <text evidence="2 12">Belongs to the BCAP29/BCAP31 family.</text>
</comment>
<dbReference type="PANTHER" id="PTHR12701:SF20">
    <property type="entry name" value="ENDOPLASMIC RETICULUM TRANSMEMBRANE PROTEIN"/>
    <property type="match status" value="1"/>
</dbReference>
<keyword evidence="7 12" id="KW-0931">ER-Golgi transport</keyword>
<proteinExistence type="inferred from homology"/>
<dbReference type="Proteomes" id="UP001328107">
    <property type="component" value="Unassembled WGS sequence"/>
</dbReference>
<keyword evidence="18" id="KW-1185">Reference proteome</keyword>
<comment type="subcellular location">
    <subcellularLocation>
        <location evidence="1 12">Endoplasmic reticulum membrane</location>
        <topology evidence="1 12">Multi-pass membrane protein</topology>
    </subcellularLocation>
</comment>
<dbReference type="GO" id="GO:0006888">
    <property type="term" value="P:endoplasmic reticulum to Golgi vesicle-mediated transport"/>
    <property type="evidence" value="ECO:0007669"/>
    <property type="project" value="UniProtKB-UniRule"/>
</dbReference>
<evidence type="ECO:0000256" key="8">
    <source>
        <dbReference type="ARBA" id="ARBA00022927"/>
    </source>
</evidence>